<evidence type="ECO:0000313" key="3">
    <source>
        <dbReference type="EMBL" id="SNR92467.1"/>
    </source>
</evidence>
<proteinExistence type="inferred from homology"/>
<feature type="domain" description="Amine oxidase" evidence="2">
    <location>
        <begin position="4"/>
        <end position="211"/>
    </location>
</feature>
<dbReference type="Gene3D" id="3.50.50.60">
    <property type="entry name" value="FAD/NAD(P)-binding domain"/>
    <property type="match status" value="1"/>
</dbReference>
<name>A0A239AA08_9ACTN</name>
<gene>
    <name evidence="3" type="ORF">SAMN06272737_14027</name>
</gene>
<dbReference type="InterPro" id="IPR036188">
    <property type="entry name" value="FAD/NAD-bd_sf"/>
</dbReference>
<evidence type="ECO:0000313" key="4">
    <source>
        <dbReference type="Proteomes" id="UP000198403"/>
    </source>
</evidence>
<dbReference type="SUPFAM" id="SSF51905">
    <property type="entry name" value="FAD/NAD(P)-binding domain"/>
    <property type="match status" value="1"/>
</dbReference>
<evidence type="ECO:0000259" key="2">
    <source>
        <dbReference type="Pfam" id="PF01593"/>
    </source>
</evidence>
<dbReference type="InterPro" id="IPR002937">
    <property type="entry name" value="Amino_oxidase"/>
</dbReference>
<dbReference type="Proteomes" id="UP000198403">
    <property type="component" value="Unassembled WGS sequence"/>
</dbReference>
<dbReference type="SUPFAM" id="SSF54373">
    <property type="entry name" value="FAD-linked reductases, C-terminal domain"/>
    <property type="match status" value="1"/>
</dbReference>
<dbReference type="AlphaFoldDB" id="A0A239AA08"/>
<protein>
    <submittedName>
        <fullName evidence="3">Flavin containing amine oxidoreductase</fullName>
    </submittedName>
</protein>
<dbReference type="GO" id="GO:0016491">
    <property type="term" value="F:oxidoreductase activity"/>
    <property type="evidence" value="ECO:0007669"/>
    <property type="project" value="InterPro"/>
</dbReference>
<sequence length="234" mass="24348">MSGVRVDDDGAIVEASSGAAAADHVVLALPPALAVDAIAFTPTLPEPIADLAADTAVWMGGVVKAVAVYDQPFWRSAGLSGSAMSHVGPFRELHDHSGPDGPFALFGFAVADRLDGAPAEQIGAAFSGQLVRLFGPAAAEPRALHVTNWSQERYTSPQAPSLRASTDRYGHPLFQQLVGGRIHWASTETATDYAGHIEGAIRAGIQAARSITHLAAGGTTRTASGERQERSCTN</sequence>
<evidence type="ECO:0000256" key="1">
    <source>
        <dbReference type="ARBA" id="ARBA00005995"/>
    </source>
</evidence>
<organism evidence="3 4">
    <name type="scientific">Blastococcus mobilis</name>
    <dbReference type="NCBI Taxonomy" id="1938746"/>
    <lineage>
        <taxon>Bacteria</taxon>
        <taxon>Bacillati</taxon>
        <taxon>Actinomycetota</taxon>
        <taxon>Actinomycetes</taxon>
        <taxon>Geodermatophilales</taxon>
        <taxon>Geodermatophilaceae</taxon>
        <taxon>Blastococcus</taxon>
    </lineage>
</organism>
<dbReference type="PANTHER" id="PTHR43563:SF1">
    <property type="entry name" value="AMINE OXIDASE [FLAVIN-CONTAINING] B"/>
    <property type="match status" value="1"/>
</dbReference>
<dbReference type="InterPro" id="IPR050703">
    <property type="entry name" value="Flavin_MAO"/>
</dbReference>
<reference evidence="3 4" key="1">
    <citation type="submission" date="2017-06" db="EMBL/GenBank/DDBJ databases">
        <authorList>
            <person name="Kim H.J."/>
            <person name="Triplett B.A."/>
        </authorList>
    </citation>
    <scope>NUCLEOTIDE SEQUENCE [LARGE SCALE GENOMIC DNA]</scope>
    <source>
        <strain evidence="3 4">DSM 44272</strain>
    </source>
</reference>
<dbReference type="Pfam" id="PF01593">
    <property type="entry name" value="Amino_oxidase"/>
    <property type="match status" value="1"/>
</dbReference>
<accession>A0A239AA08</accession>
<keyword evidence="4" id="KW-1185">Reference proteome</keyword>
<dbReference type="PANTHER" id="PTHR43563">
    <property type="entry name" value="AMINE OXIDASE"/>
    <property type="match status" value="1"/>
</dbReference>
<comment type="similarity">
    <text evidence="1">Belongs to the flavin monoamine oxidase family.</text>
</comment>
<dbReference type="EMBL" id="FZNO01000040">
    <property type="protein sequence ID" value="SNR92467.1"/>
    <property type="molecule type" value="Genomic_DNA"/>
</dbReference>